<organism evidence="3 4">
    <name type="scientific">Lacibacter cauensis</name>
    <dbReference type="NCBI Taxonomy" id="510947"/>
    <lineage>
        <taxon>Bacteria</taxon>
        <taxon>Pseudomonadati</taxon>
        <taxon>Bacteroidota</taxon>
        <taxon>Chitinophagia</taxon>
        <taxon>Chitinophagales</taxon>
        <taxon>Chitinophagaceae</taxon>
        <taxon>Lacibacter</taxon>
    </lineage>
</organism>
<keyword evidence="1" id="KW-0472">Membrane</keyword>
<evidence type="ECO:0000313" key="3">
    <source>
        <dbReference type="EMBL" id="TWI80467.1"/>
    </source>
</evidence>
<sequence>MKNALLTVLLALIFSATNLTYAAEPILPVHNDPTEVTVKEKHSSFKSFRKATEKKIGRKLGLFERIGLWYYTKITPEPEFDSKKANNQAITGFILGLCSIVILPLLSIPGFFISNAALNKEKLAPGTLDSTNKTLAKVGLILSIVGFVYLLVLLLYIIIIIAAYGAGI</sequence>
<dbReference type="EMBL" id="VLLE01000005">
    <property type="protein sequence ID" value="TWI80467.1"/>
    <property type="molecule type" value="Genomic_DNA"/>
</dbReference>
<keyword evidence="2" id="KW-0732">Signal</keyword>
<name>A0A562SGP0_9BACT</name>
<protein>
    <recommendedName>
        <fullName evidence="5">DUF4190 domain-containing protein</fullName>
    </recommendedName>
</protein>
<feature type="chain" id="PRO_5021733886" description="DUF4190 domain-containing protein" evidence="2">
    <location>
        <begin position="23"/>
        <end position="168"/>
    </location>
</feature>
<dbReference type="OrthoDB" id="9838367at2"/>
<dbReference type="RefSeq" id="WP_144887417.1">
    <property type="nucleotide sequence ID" value="NZ_VLLE01000005.1"/>
</dbReference>
<gene>
    <name evidence="3" type="ORF">IQ13_3144</name>
</gene>
<evidence type="ECO:0008006" key="5">
    <source>
        <dbReference type="Google" id="ProtNLM"/>
    </source>
</evidence>
<dbReference type="AlphaFoldDB" id="A0A562SGP0"/>
<keyword evidence="1" id="KW-1133">Transmembrane helix</keyword>
<keyword evidence="4" id="KW-1185">Reference proteome</keyword>
<evidence type="ECO:0000256" key="2">
    <source>
        <dbReference type="SAM" id="SignalP"/>
    </source>
</evidence>
<proteinExistence type="predicted"/>
<dbReference type="Proteomes" id="UP000316167">
    <property type="component" value="Unassembled WGS sequence"/>
</dbReference>
<accession>A0A562SGP0</accession>
<evidence type="ECO:0000256" key="1">
    <source>
        <dbReference type="SAM" id="Phobius"/>
    </source>
</evidence>
<reference evidence="3 4" key="1">
    <citation type="journal article" date="2015" name="Stand. Genomic Sci.">
        <title>Genomic Encyclopedia of Bacterial and Archaeal Type Strains, Phase III: the genomes of soil and plant-associated and newly described type strains.</title>
        <authorList>
            <person name="Whitman W.B."/>
            <person name="Woyke T."/>
            <person name="Klenk H.P."/>
            <person name="Zhou Y."/>
            <person name="Lilburn T.G."/>
            <person name="Beck B.J."/>
            <person name="De Vos P."/>
            <person name="Vandamme P."/>
            <person name="Eisen J.A."/>
            <person name="Garrity G."/>
            <person name="Hugenholtz P."/>
            <person name="Kyrpides N.C."/>
        </authorList>
    </citation>
    <scope>NUCLEOTIDE SEQUENCE [LARGE SCALE GENOMIC DNA]</scope>
    <source>
        <strain evidence="3 4">CGMCC 1.7271</strain>
    </source>
</reference>
<feature type="transmembrane region" description="Helical" evidence="1">
    <location>
        <begin position="139"/>
        <end position="166"/>
    </location>
</feature>
<feature type="signal peptide" evidence="2">
    <location>
        <begin position="1"/>
        <end position="22"/>
    </location>
</feature>
<keyword evidence="1" id="KW-0812">Transmembrane</keyword>
<evidence type="ECO:0000313" key="4">
    <source>
        <dbReference type="Proteomes" id="UP000316167"/>
    </source>
</evidence>
<comment type="caution">
    <text evidence="3">The sequence shown here is derived from an EMBL/GenBank/DDBJ whole genome shotgun (WGS) entry which is preliminary data.</text>
</comment>
<feature type="transmembrane region" description="Helical" evidence="1">
    <location>
        <begin position="90"/>
        <end position="118"/>
    </location>
</feature>